<dbReference type="InterPro" id="IPR002475">
    <property type="entry name" value="Bcl2-like"/>
</dbReference>
<dbReference type="InterPro" id="IPR020717">
    <property type="entry name" value="Bcl2_BH1_motif_CS"/>
</dbReference>
<comment type="similarity">
    <text evidence="1">Belongs to the Bcl-2 family.</text>
</comment>
<keyword evidence="2" id="KW-0053">Apoptosis</keyword>
<dbReference type="InterPro" id="IPR046371">
    <property type="entry name" value="Bcl-2_BH1-3"/>
</dbReference>
<dbReference type="GO" id="GO:0005741">
    <property type="term" value="C:mitochondrial outer membrane"/>
    <property type="evidence" value="ECO:0007669"/>
    <property type="project" value="TreeGrafter"/>
</dbReference>
<dbReference type="PANTHER" id="PTHR11256:SF56">
    <property type="entry name" value="BCL-2 BCL-2 HOMOLOGY REGION 1-3 DOMAIN-CONTAINING PROTEIN"/>
    <property type="match status" value="1"/>
</dbReference>
<dbReference type="GO" id="GO:0051400">
    <property type="term" value="F:BH domain binding"/>
    <property type="evidence" value="ECO:0007669"/>
    <property type="project" value="TreeGrafter"/>
</dbReference>
<comment type="caution">
    <text evidence="5">The sequence shown here is derived from an EMBL/GenBank/DDBJ whole genome shotgun (WGS) entry which is preliminary data.</text>
</comment>
<keyword evidence="3" id="KW-0812">Transmembrane</keyword>
<accession>A0AAD9NCY7</accession>
<dbReference type="Pfam" id="PF00452">
    <property type="entry name" value="Bcl-2"/>
    <property type="match status" value="1"/>
</dbReference>
<feature type="domain" description="Bcl-2 Bcl-2 homology region 1-3" evidence="4">
    <location>
        <begin position="25"/>
        <end position="108"/>
    </location>
</feature>
<reference evidence="5" key="1">
    <citation type="journal article" date="2023" name="Mol. Biol. Evol.">
        <title>Third-Generation Sequencing Reveals the Adaptive Role of the Epigenome in Three Deep-Sea Polychaetes.</title>
        <authorList>
            <person name="Perez M."/>
            <person name="Aroh O."/>
            <person name="Sun Y."/>
            <person name="Lan Y."/>
            <person name="Juniper S.K."/>
            <person name="Young C.R."/>
            <person name="Angers B."/>
            <person name="Qian P.Y."/>
        </authorList>
    </citation>
    <scope>NUCLEOTIDE SEQUENCE</scope>
    <source>
        <strain evidence="5">P08H-3</strain>
    </source>
</reference>
<dbReference type="PANTHER" id="PTHR11256">
    <property type="entry name" value="BCL-2 RELATED"/>
    <property type="match status" value="1"/>
</dbReference>
<evidence type="ECO:0000259" key="4">
    <source>
        <dbReference type="SMART" id="SM00337"/>
    </source>
</evidence>
<evidence type="ECO:0000256" key="3">
    <source>
        <dbReference type="SAM" id="Phobius"/>
    </source>
</evidence>
<evidence type="ECO:0000313" key="6">
    <source>
        <dbReference type="Proteomes" id="UP001208570"/>
    </source>
</evidence>
<feature type="transmembrane region" description="Helical" evidence="3">
    <location>
        <begin position="61"/>
        <end position="80"/>
    </location>
</feature>
<evidence type="ECO:0000256" key="1">
    <source>
        <dbReference type="ARBA" id="ARBA00009458"/>
    </source>
</evidence>
<dbReference type="GO" id="GO:0001836">
    <property type="term" value="P:release of cytochrome c from mitochondria"/>
    <property type="evidence" value="ECO:0007669"/>
    <property type="project" value="TreeGrafter"/>
</dbReference>
<dbReference type="Gene3D" id="1.10.437.10">
    <property type="entry name" value="Blc2-like"/>
    <property type="match status" value="1"/>
</dbReference>
<dbReference type="AlphaFoldDB" id="A0AAD9NCY7"/>
<dbReference type="CDD" id="cd06845">
    <property type="entry name" value="Bcl-2_like"/>
    <property type="match status" value="1"/>
</dbReference>
<sequence>MSRDTTNPFHFGPPLERISEVAHALKVIGDELDRDERFRSLVDGINITESRQTFYNVAMKLFGDGNFNWGRVVALFYFAYRLVVKESIEEYFGATAVQVVGIFLTGLLLSIVLVVLRR</sequence>
<evidence type="ECO:0000256" key="2">
    <source>
        <dbReference type="ARBA" id="ARBA00022703"/>
    </source>
</evidence>
<dbReference type="Proteomes" id="UP001208570">
    <property type="component" value="Unassembled WGS sequence"/>
</dbReference>
<keyword evidence="3" id="KW-0472">Membrane</keyword>
<dbReference type="InterPro" id="IPR026298">
    <property type="entry name" value="Bcl-2_fam"/>
</dbReference>
<proteinExistence type="inferred from homology"/>
<dbReference type="PROSITE" id="PS50062">
    <property type="entry name" value="BCL2_FAMILY"/>
    <property type="match status" value="1"/>
</dbReference>
<dbReference type="SUPFAM" id="SSF56854">
    <property type="entry name" value="Bcl-2 inhibitors of programmed cell death"/>
    <property type="match status" value="1"/>
</dbReference>
<feature type="transmembrane region" description="Helical" evidence="3">
    <location>
        <begin position="92"/>
        <end position="116"/>
    </location>
</feature>
<dbReference type="GO" id="GO:0097192">
    <property type="term" value="P:extrinsic apoptotic signaling pathway in absence of ligand"/>
    <property type="evidence" value="ECO:0007669"/>
    <property type="project" value="TreeGrafter"/>
</dbReference>
<dbReference type="GO" id="GO:0008630">
    <property type="term" value="P:intrinsic apoptotic signaling pathway in response to DNA damage"/>
    <property type="evidence" value="ECO:0007669"/>
    <property type="project" value="TreeGrafter"/>
</dbReference>
<dbReference type="InterPro" id="IPR036834">
    <property type="entry name" value="Bcl-2-like_sf"/>
</dbReference>
<dbReference type="EMBL" id="JAODUP010000050">
    <property type="protein sequence ID" value="KAK2165445.1"/>
    <property type="molecule type" value="Genomic_DNA"/>
</dbReference>
<protein>
    <recommendedName>
        <fullName evidence="4">Bcl-2 Bcl-2 homology region 1-3 domain-containing protein</fullName>
    </recommendedName>
</protein>
<dbReference type="PROSITE" id="PS01080">
    <property type="entry name" value="BH1"/>
    <property type="match status" value="1"/>
</dbReference>
<organism evidence="5 6">
    <name type="scientific">Paralvinella palmiformis</name>
    <dbReference type="NCBI Taxonomy" id="53620"/>
    <lineage>
        <taxon>Eukaryota</taxon>
        <taxon>Metazoa</taxon>
        <taxon>Spiralia</taxon>
        <taxon>Lophotrochozoa</taxon>
        <taxon>Annelida</taxon>
        <taxon>Polychaeta</taxon>
        <taxon>Sedentaria</taxon>
        <taxon>Canalipalpata</taxon>
        <taxon>Terebellida</taxon>
        <taxon>Terebelliformia</taxon>
        <taxon>Alvinellidae</taxon>
        <taxon>Paralvinella</taxon>
    </lineage>
</organism>
<keyword evidence="3" id="KW-1133">Transmembrane helix</keyword>
<dbReference type="PRINTS" id="PR01862">
    <property type="entry name" value="BCL2FAMILY"/>
</dbReference>
<dbReference type="SMART" id="SM00337">
    <property type="entry name" value="BCL"/>
    <property type="match status" value="1"/>
</dbReference>
<dbReference type="GO" id="GO:0042981">
    <property type="term" value="P:regulation of apoptotic process"/>
    <property type="evidence" value="ECO:0007669"/>
    <property type="project" value="InterPro"/>
</dbReference>
<keyword evidence="6" id="KW-1185">Reference proteome</keyword>
<name>A0AAD9NCY7_9ANNE</name>
<evidence type="ECO:0000313" key="5">
    <source>
        <dbReference type="EMBL" id="KAK2165445.1"/>
    </source>
</evidence>
<gene>
    <name evidence="5" type="ORF">LSH36_50g05049</name>
</gene>